<accession>A0A0G9MQ46</accession>
<dbReference type="Proteomes" id="UP000053070">
    <property type="component" value="Unassembled WGS sequence"/>
</dbReference>
<dbReference type="Gene3D" id="2.30.29.80">
    <property type="match status" value="1"/>
</dbReference>
<dbReference type="Pfam" id="PF07411">
    <property type="entry name" value="DUF1508"/>
    <property type="match status" value="1"/>
</dbReference>
<dbReference type="OrthoDB" id="7433498at2"/>
<organism evidence="2 3">
    <name type="scientific">Aurantiacibacter gangjinensis</name>
    <dbReference type="NCBI Taxonomy" id="502682"/>
    <lineage>
        <taxon>Bacteria</taxon>
        <taxon>Pseudomonadati</taxon>
        <taxon>Pseudomonadota</taxon>
        <taxon>Alphaproteobacteria</taxon>
        <taxon>Sphingomonadales</taxon>
        <taxon>Erythrobacteraceae</taxon>
        <taxon>Aurantiacibacter</taxon>
    </lineage>
</organism>
<name>A0A0G9MQ46_9SPHN</name>
<proteinExistence type="predicted"/>
<dbReference type="EMBL" id="LBHC01000001">
    <property type="protein sequence ID" value="KLE32835.1"/>
    <property type="molecule type" value="Genomic_DNA"/>
</dbReference>
<keyword evidence="3" id="KW-1185">Reference proteome</keyword>
<evidence type="ECO:0000259" key="1">
    <source>
        <dbReference type="Pfam" id="PF07411"/>
    </source>
</evidence>
<evidence type="ECO:0000313" key="2">
    <source>
        <dbReference type="EMBL" id="KLE32835.1"/>
    </source>
</evidence>
<comment type="caution">
    <text evidence="2">The sequence shown here is derived from an EMBL/GenBank/DDBJ whole genome shotgun (WGS) entry which is preliminary data.</text>
</comment>
<dbReference type="SUPFAM" id="SSF160113">
    <property type="entry name" value="YegP-like"/>
    <property type="match status" value="1"/>
</dbReference>
<gene>
    <name evidence="2" type="ORF">AAW01_02070</name>
</gene>
<sequence length="161" mass="17989">MRGHHFEIFKDKAGEFRARFKYNNEIIFATEGYTNEASAKNAIESIVKNGPSAQRQFRDAPELERIQHAIDSTDWTGLGKAITRQKAVVIREKTDALLQAIIQSDADMETRTDACKRVEAAIVLLEAPNVPWREVVGLLNHPTVTAFLAALNLLQFIIGLA</sequence>
<protein>
    <recommendedName>
        <fullName evidence="1">DUF1508 domain-containing protein</fullName>
    </recommendedName>
</protein>
<dbReference type="InterPro" id="IPR010879">
    <property type="entry name" value="DUF1508"/>
</dbReference>
<dbReference type="PATRIC" id="fig|502682.8.peg.424"/>
<reference evidence="2 3" key="1">
    <citation type="submission" date="2015-04" db="EMBL/GenBank/DDBJ databases">
        <title>The draft genome sequence of Erythrobacr gangjinensis K7-2.</title>
        <authorList>
            <person name="Zhuang L."/>
            <person name="Liu Y."/>
            <person name="Shao Z."/>
        </authorList>
    </citation>
    <scope>NUCLEOTIDE SEQUENCE [LARGE SCALE GENOMIC DNA]</scope>
    <source>
        <strain evidence="2 3">K7-2</strain>
    </source>
</reference>
<evidence type="ECO:0000313" key="3">
    <source>
        <dbReference type="Proteomes" id="UP000053070"/>
    </source>
</evidence>
<dbReference type="AlphaFoldDB" id="A0A0G9MQ46"/>
<feature type="domain" description="DUF1508" evidence="1">
    <location>
        <begin position="11"/>
        <end position="55"/>
    </location>
</feature>
<dbReference type="InterPro" id="IPR036913">
    <property type="entry name" value="YegP-like_sf"/>
</dbReference>